<proteinExistence type="predicted"/>
<dbReference type="GO" id="GO:0061630">
    <property type="term" value="F:ubiquitin protein ligase activity"/>
    <property type="evidence" value="ECO:0007669"/>
    <property type="project" value="TreeGrafter"/>
</dbReference>
<evidence type="ECO:0000256" key="1">
    <source>
        <dbReference type="SAM" id="MobiDB-lite"/>
    </source>
</evidence>
<dbReference type="AlphaFoldDB" id="A0A9W4TS93"/>
<feature type="region of interest" description="Disordered" evidence="1">
    <location>
        <begin position="1"/>
        <end position="22"/>
    </location>
</feature>
<dbReference type="PANTHER" id="PTHR22696:SF1">
    <property type="entry name" value="E3 UBIQUITIN-PROTEIN LIGASE RNF26"/>
    <property type="match status" value="1"/>
</dbReference>
<dbReference type="PANTHER" id="PTHR22696">
    <property type="entry name" value="E3 UBIQUITIN-PROTEIN LIGASE RNF26"/>
    <property type="match status" value="1"/>
</dbReference>
<feature type="transmembrane region" description="Helical" evidence="2">
    <location>
        <begin position="299"/>
        <end position="321"/>
    </location>
</feature>
<dbReference type="CDD" id="cd16616">
    <property type="entry name" value="mRING-HC-C4C4_Asi1p-like"/>
    <property type="match status" value="1"/>
</dbReference>
<dbReference type="InterPro" id="IPR013083">
    <property type="entry name" value="Znf_RING/FYVE/PHD"/>
</dbReference>
<protein>
    <recommendedName>
        <fullName evidence="5">RING-type domain-containing protein</fullName>
    </recommendedName>
</protein>
<feature type="transmembrane region" description="Helical" evidence="2">
    <location>
        <begin position="66"/>
        <end position="85"/>
    </location>
</feature>
<name>A0A9W4TS93_9ASCO</name>
<evidence type="ECO:0000256" key="2">
    <source>
        <dbReference type="SAM" id="Phobius"/>
    </source>
</evidence>
<dbReference type="GO" id="GO:0006511">
    <property type="term" value="P:ubiquitin-dependent protein catabolic process"/>
    <property type="evidence" value="ECO:0007669"/>
    <property type="project" value="TreeGrafter"/>
</dbReference>
<comment type="caution">
    <text evidence="3">The sequence shown here is derived from an EMBL/GenBank/DDBJ whole genome shotgun (WGS) entry which is preliminary data.</text>
</comment>
<feature type="transmembrane region" description="Helical" evidence="2">
    <location>
        <begin position="116"/>
        <end position="133"/>
    </location>
</feature>
<organism evidence="3 4">
    <name type="scientific">Candida verbasci</name>
    <dbReference type="NCBI Taxonomy" id="1227364"/>
    <lineage>
        <taxon>Eukaryota</taxon>
        <taxon>Fungi</taxon>
        <taxon>Dikarya</taxon>
        <taxon>Ascomycota</taxon>
        <taxon>Saccharomycotina</taxon>
        <taxon>Pichiomycetes</taxon>
        <taxon>Debaryomycetaceae</taxon>
        <taxon>Candida/Lodderomyces clade</taxon>
        <taxon>Candida</taxon>
    </lineage>
</organism>
<gene>
    <name evidence="3" type="ORF">CANVERA_P0605</name>
</gene>
<keyword evidence="2" id="KW-0812">Transmembrane</keyword>
<dbReference type="Proteomes" id="UP001152885">
    <property type="component" value="Unassembled WGS sequence"/>
</dbReference>
<dbReference type="OrthoDB" id="66726at2759"/>
<dbReference type="EMBL" id="CANTUO010000001">
    <property type="protein sequence ID" value="CAI5756087.1"/>
    <property type="molecule type" value="Genomic_DNA"/>
</dbReference>
<keyword evidence="2" id="KW-1133">Transmembrane helix</keyword>
<reference evidence="3" key="1">
    <citation type="submission" date="2022-12" db="EMBL/GenBank/DDBJ databases">
        <authorList>
            <person name="Brejova B."/>
        </authorList>
    </citation>
    <scope>NUCLEOTIDE SEQUENCE</scope>
</reference>
<accession>A0A9W4TS93</accession>
<keyword evidence="4" id="KW-1185">Reference proteome</keyword>
<dbReference type="Gene3D" id="3.30.40.10">
    <property type="entry name" value="Zinc/RING finger domain, C3HC4 (zinc finger)"/>
    <property type="match status" value="1"/>
</dbReference>
<keyword evidence="2" id="KW-0472">Membrane</keyword>
<dbReference type="Pfam" id="PF13920">
    <property type="entry name" value="zf-C3HC4_3"/>
    <property type="match status" value="1"/>
</dbReference>
<evidence type="ECO:0000313" key="3">
    <source>
        <dbReference type="EMBL" id="CAI5756087.1"/>
    </source>
</evidence>
<sequence length="591" mass="67457">MPNTTNSTFFNESSGLNSESFSTSNNVENDEYFVLIKAISGVIDAIWDQSETSNLNTTPWNRLGAISKYCCSIYGLSCLIMALVLNRTLVMASTNNVHNQQIMVNRIRQRNRAENNLSVIIFILAILVNGIKLEGLNYASFFLHEDQTVGEGDDGITFDNRETNSIFRNLNINLNDDFYTALLNLGILAITSAGKSSYITELSLVILDSETWVERNIWENVQTILNKQKLNSVNNLQMVGYGNIFEKPSQKLISKFINSSDESSDDFGFSSTNNEYEYDVTNLRSSVIKIRVLYIKEMLTRFIQLLYGLLIKLVAAIISLFKFPKLKINHQDETRDETEEEFNIRKSKVPSFLKEYVKKKDPKKINRIETQDKSGNRSNLIETDDVTYEELESNYANLLLGPKEISGIDNSVDYQVIEYASESDYEESDIEEVNYKNQRSLHKIDQSIPMAELFSAENFTDLIINSKDYNMDILQSHFKRSLSGPLTRAKYNISRNVNNSSAILKQLDEDESLRLLDLIVAKRSEETDRDSTNDRSLECVICQINPREIITWPCKCFAICESCRLSLVSKNMEGCVCCRRQVKGVSKIFIP</sequence>
<evidence type="ECO:0008006" key="5">
    <source>
        <dbReference type="Google" id="ProtNLM"/>
    </source>
</evidence>
<evidence type="ECO:0000313" key="4">
    <source>
        <dbReference type="Proteomes" id="UP001152885"/>
    </source>
</evidence>
<dbReference type="GO" id="GO:0016567">
    <property type="term" value="P:protein ubiquitination"/>
    <property type="evidence" value="ECO:0007669"/>
    <property type="project" value="TreeGrafter"/>
</dbReference>